<dbReference type="SMART" id="SM00516">
    <property type="entry name" value="SEC14"/>
    <property type="match status" value="1"/>
</dbReference>
<feature type="signal peptide" evidence="2">
    <location>
        <begin position="1"/>
        <end position="35"/>
    </location>
</feature>
<dbReference type="Pfam" id="PF00650">
    <property type="entry name" value="CRAL_TRIO"/>
    <property type="match status" value="1"/>
</dbReference>
<keyword evidence="2" id="KW-0732">Signal</keyword>
<proteinExistence type="predicted"/>
<dbReference type="InterPro" id="IPR036273">
    <property type="entry name" value="CRAL/TRIO_N_dom_sf"/>
</dbReference>
<reference evidence="4" key="1">
    <citation type="submission" date="2021-01" db="EMBL/GenBank/DDBJ databases">
        <authorList>
            <person name="Corre E."/>
            <person name="Pelletier E."/>
            <person name="Niang G."/>
            <person name="Scheremetjew M."/>
            <person name="Finn R."/>
            <person name="Kale V."/>
            <person name="Holt S."/>
            <person name="Cochrane G."/>
            <person name="Meng A."/>
            <person name="Brown T."/>
            <person name="Cohen L."/>
        </authorList>
    </citation>
    <scope>NUCLEOTIDE SEQUENCE</scope>
    <source>
        <strain evidence="4">CCMP2084</strain>
    </source>
</reference>
<dbReference type="CDD" id="cd00170">
    <property type="entry name" value="SEC14"/>
    <property type="match status" value="1"/>
</dbReference>
<dbReference type="PANTHER" id="PTHR45657:SF1">
    <property type="entry name" value="CRAL-TRIO DOMAIN-CONTAINING PROTEIN YKL091C-RELATED"/>
    <property type="match status" value="1"/>
</dbReference>
<name>A0A7S2XTW4_9STRA</name>
<evidence type="ECO:0000256" key="1">
    <source>
        <dbReference type="SAM" id="MobiDB-lite"/>
    </source>
</evidence>
<evidence type="ECO:0000313" key="4">
    <source>
        <dbReference type="EMBL" id="CAD9827021.1"/>
    </source>
</evidence>
<feature type="region of interest" description="Disordered" evidence="1">
    <location>
        <begin position="126"/>
        <end position="150"/>
    </location>
</feature>
<dbReference type="InterPro" id="IPR051026">
    <property type="entry name" value="PI/PC_transfer"/>
</dbReference>
<dbReference type="AlphaFoldDB" id="A0A7S2XTW4"/>
<evidence type="ECO:0000259" key="3">
    <source>
        <dbReference type="PROSITE" id="PS50191"/>
    </source>
</evidence>
<accession>A0A7S2XTW4</accession>
<dbReference type="SUPFAM" id="SSF46938">
    <property type="entry name" value="CRAL/TRIO N-terminal domain"/>
    <property type="match status" value="1"/>
</dbReference>
<evidence type="ECO:0000256" key="2">
    <source>
        <dbReference type="SAM" id="SignalP"/>
    </source>
</evidence>
<organism evidence="4">
    <name type="scientific">Attheya septentrionalis</name>
    <dbReference type="NCBI Taxonomy" id="420275"/>
    <lineage>
        <taxon>Eukaryota</taxon>
        <taxon>Sar</taxon>
        <taxon>Stramenopiles</taxon>
        <taxon>Ochrophyta</taxon>
        <taxon>Bacillariophyta</taxon>
        <taxon>Coscinodiscophyceae</taxon>
        <taxon>Chaetocerotophycidae</taxon>
        <taxon>Chaetocerotales</taxon>
        <taxon>Attheyaceae</taxon>
        <taxon>Attheya</taxon>
    </lineage>
</organism>
<dbReference type="PROSITE" id="PS50191">
    <property type="entry name" value="CRAL_TRIO"/>
    <property type="match status" value="1"/>
</dbReference>
<gene>
    <name evidence="4" type="ORF">ASEP1449_LOCUS18855</name>
</gene>
<feature type="chain" id="PRO_5030743521" description="CRAL-TRIO domain-containing protein" evidence="2">
    <location>
        <begin position="36"/>
        <end position="426"/>
    </location>
</feature>
<dbReference type="Gene3D" id="3.40.525.10">
    <property type="entry name" value="CRAL-TRIO lipid binding domain"/>
    <property type="match status" value="1"/>
</dbReference>
<dbReference type="InterPro" id="IPR001251">
    <property type="entry name" value="CRAL-TRIO_dom"/>
</dbReference>
<feature type="compositionally biased region" description="Polar residues" evidence="1">
    <location>
        <begin position="134"/>
        <end position="144"/>
    </location>
</feature>
<protein>
    <recommendedName>
        <fullName evidence="3">CRAL-TRIO domain-containing protein</fullName>
    </recommendedName>
</protein>
<dbReference type="EMBL" id="HBHQ01027829">
    <property type="protein sequence ID" value="CAD9827021.1"/>
    <property type="molecule type" value="Transcribed_RNA"/>
</dbReference>
<dbReference type="SUPFAM" id="SSF52087">
    <property type="entry name" value="CRAL/TRIO domain"/>
    <property type="match status" value="1"/>
</dbReference>
<feature type="domain" description="CRAL-TRIO" evidence="3">
    <location>
        <begin position="217"/>
        <end position="387"/>
    </location>
</feature>
<sequence length="426" mass="47700">MKRQGPTRIPCLIPFYRRLALSILFACCCPRSVLAKMGGIAPTACAISQISPWEEQLERSCTVKKSWGRRDPDDSCCFPSAARFLSTFFRGGSSTIPEQAETDEFLHVGSLVDIDSLVDGENVDAEKNAEVATTEDSSASSISGDETEEKEKVELEELVFPLITEGDGHETDPDQIPKRFLMMQKGNREHAKESLEATLKWREEVHVDTILSRPHPQLDKCKAIVPHFFSGRDKMGNVVFVQRPGRIDLDLAHRNNVTMGDLLTHYIYTIEYCWNILEPSPGGLMTNVIDLSGISLRIVNKEMIGFLKEFVHMMSANYPSRSCKTLIINAPRWFGGTYRLLKPLLRESTKAKIEICNGGKKQDDILRKHLGGANVPEELLLTPSETSTPSESEEDICGPHSLSEKGLRSFCMKYLDGNDMEMQVVI</sequence>
<dbReference type="PANTHER" id="PTHR45657">
    <property type="entry name" value="CRAL-TRIO DOMAIN-CONTAINING PROTEIN YKL091C-RELATED"/>
    <property type="match status" value="1"/>
</dbReference>
<dbReference type="InterPro" id="IPR036865">
    <property type="entry name" value="CRAL-TRIO_dom_sf"/>
</dbReference>